<keyword evidence="1" id="KW-1133">Transmembrane helix</keyword>
<feature type="transmembrane region" description="Helical" evidence="1">
    <location>
        <begin position="42"/>
        <end position="69"/>
    </location>
</feature>
<feature type="transmembrane region" description="Helical" evidence="1">
    <location>
        <begin position="214"/>
        <end position="236"/>
    </location>
</feature>
<feature type="transmembrane region" description="Helical" evidence="1">
    <location>
        <begin position="90"/>
        <end position="115"/>
    </location>
</feature>
<evidence type="ECO:0000256" key="1">
    <source>
        <dbReference type="SAM" id="Phobius"/>
    </source>
</evidence>
<dbReference type="AlphaFoldDB" id="W0FIU3"/>
<keyword evidence="1" id="KW-0812">Transmembrane</keyword>
<organism evidence="2">
    <name type="scientific">uncultured bacterium Contig12</name>
    <dbReference type="NCBI Taxonomy" id="1393397"/>
    <lineage>
        <taxon>Bacteria</taxon>
        <taxon>environmental samples</taxon>
    </lineage>
</organism>
<feature type="transmembrane region" description="Helical" evidence="1">
    <location>
        <begin position="187"/>
        <end position="208"/>
    </location>
</feature>
<feature type="transmembrane region" description="Helical" evidence="1">
    <location>
        <begin position="151"/>
        <end position="175"/>
    </location>
</feature>
<dbReference type="EMBL" id="KC246804">
    <property type="protein sequence ID" value="AHF24756.1"/>
    <property type="molecule type" value="Genomic_DNA"/>
</dbReference>
<keyword evidence="1" id="KW-0472">Membrane</keyword>
<sequence length="246" mass="26956">MLRLLKYELRKTLMSKLILLGVTLIAQVVFLAGLWGKKDETLAIGAVLLFFIAITGIALMGILSVATLHRDMNSKQGYMLFMTPNSCYKILGAKVLECSISILLAGAFFFSLGWLDFSLLLGEGTNKQIWDMFNEMIQAINREIVLDAAHISALVFSLLAAWLCTITTAYLSDVVSSSLLNGKKANWLVTCILFVALNWGISALLRLIPSTLDVIPQLVWSGAASLVLGGVMYVVAARLMEKYLSV</sequence>
<evidence type="ECO:0000313" key="2">
    <source>
        <dbReference type="EMBL" id="AHF24756.1"/>
    </source>
</evidence>
<feature type="transmembrane region" description="Helical" evidence="1">
    <location>
        <begin position="12"/>
        <end position="36"/>
    </location>
</feature>
<accession>W0FIU3</accession>
<name>W0FIU3_9BACT</name>
<reference evidence="2" key="1">
    <citation type="journal article" date="2013" name="PLoS ONE">
        <title>Metagenomic insights into the carbohydrate-active enzymes carried by the microorganisms adhering to solid digesta in the rumen of cows.</title>
        <authorList>
            <person name="Wang L."/>
            <person name="Hatem A."/>
            <person name="Catalyurek U.V."/>
            <person name="Morrison M."/>
            <person name="Yu Z."/>
        </authorList>
    </citation>
    <scope>NUCLEOTIDE SEQUENCE</scope>
</reference>
<proteinExistence type="predicted"/>
<protein>
    <submittedName>
        <fullName evidence="2">Uncharacterized protein</fullName>
    </submittedName>
</protein>